<evidence type="ECO:0000313" key="6">
    <source>
        <dbReference type="EMBL" id="KPL79223.1"/>
    </source>
</evidence>
<keyword evidence="1" id="KW-0677">Repeat</keyword>
<keyword evidence="5" id="KW-1133">Transmembrane helix</keyword>
<protein>
    <submittedName>
        <fullName evidence="6">Uncharacterized protein</fullName>
    </submittedName>
</protein>
<feature type="region of interest" description="Disordered" evidence="4">
    <location>
        <begin position="154"/>
        <end position="177"/>
    </location>
</feature>
<proteinExistence type="predicted"/>
<sequence length="574" mass="62967">MYKEALNAVSMHDYARGRDLFTRLLRINAQNADYWLWMSACVETSKERLYCLREAHKLAPNHPAVLRGLRMLGEAPPASTPDFPYEQQIRKWSAPKLQKNLPETGLPGKKLWLRVAAGAGALVIVAALLLVGLLGPENSPLSFLFAPRPTPTLRRVPTLTPQTPSPTAPLSTAPAGQPTPLEALLGATYTPTPLYVNTPHSVSEAYRTGLRAMQRQEWDAARGYFSQVATLEPNALDLPYLSAETYRLSGKLEAAVLEYEKLIAANPEFAPAYLGRARVWLAETPPALDKAARDLQRAAALDPAMFETYLELARLEQLRGDPQASLDWLDTLESYSPANPQAMQLRARAHLALGQAADAVDWARQASQADLTSLPAYLLLGEALLKAGEAEQAISPLETYTLHAAQQPEGWVLLARAYQLSGRQADALAALTRLEAGGSSDFDLLVQRGLLYLELEQPEKAVEDLERARSINKKTFAANIALGRAYLAVERAGNAYQALSEAEAFANSDADQAEVYFWRAQSLDALGEVKVALREWRALLALPQDAVPEKWRAAAEERIAQTITPTPTRPTPTP</sequence>
<dbReference type="PANTHER" id="PTHR44858:SF1">
    <property type="entry name" value="UDP-N-ACETYLGLUCOSAMINE--PEPTIDE N-ACETYLGLUCOSAMINYLTRANSFERASE SPINDLY-RELATED"/>
    <property type="match status" value="1"/>
</dbReference>
<dbReference type="Proteomes" id="UP000050417">
    <property type="component" value="Unassembled WGS sequence"/>
</dbReference>
<dbReference type="Pfam" id="PF13432">
    <property type="entry name" value="TPR_16"/>
    <property type="match status" value="1"/>
</dbReference>
<dbReference type="InterPro" id="IPR050498">
    <property type="entry name" value="Ycf3"/>
</dbReference>
<dbReference type="RefSeq" id="WP_075061878.1">
    <property type="nucleotide sequence ID" value="NZ_LGCL01000015.1"/>
</dbReference>
<dbReference type="EMBL" id="LGCL01000015">
    <property type="protein sequence ID" value="KPL79223.1"/>
    <property type="molecule type" value="Genomic_DNA"/>
</dbReference>
<dbReference type="Pfam" id="PF13181">
    <property type="entry name" value="TPR_8"/>
    <property type="match status" value="1"/>
</dbReference>
<feature type="non-terminal residue" evidence="6">
    <location>
        <position position="574"/>
    </location>
</feature>
<feature type="transmembrane region" description="Helical" evidence="5">
    <location>
        <begin position="111"/>
        <end position="134"/>
    </location>
</feature>
<feature type="repeat" description="TPR" evidence="3">
    <location>
        <begin position="442"/>
        <end position="475"/>
    </location>
</feature>
<dbReference type="Gene3D" id="1.25.40.10">
    <property type="entry name" value="Tetratricopeptide repeat domain"/>
    <property type="match status" value="3"/>
</dbReference>
<dbReference type="OrthoDB" id="152197at2"/>
<dbReference type="InterPro" id="IPR019734">
    <property type="entry name" value="TPR_rpt"/>
</dbReference>
<name>A0A0P6XVE2_9CHLR</name>
<evidence type="ECO:0000256" key="3">
    <source>
        <dbReference type="PROSITE-ProRule" id="PRU00339"/>
    </source>
</evidence>
<dbReference type="PROSITE" id="PS50005">
    <property type="entry name" value="TPR"/>
    <property type="match status" value="1"/>
</dbReference>
<reference evidence="6 7" key="1">
    <citation type="submission" date="2015-07" db="EMBL/GenBank/DDBJ databases">
        <title>Genome sequence of Ornatilinea apprima DSM 23815.</title>
        <authorList>
            <person name="Hemp J."/>
            <person name="Ward L.M."/>
            <person name="Pace L.A."/>
            <person name="Fischer W.W."/>
        </authorList>
    </citation>
    <scope>NUCLEOTIDE SEQUENCE [LARGE SCALE GENOMIC DNA]</scope>
    <source>
        <strain evidence="6 7">P3M-1</strain>
    </source>
</reference>
<accession>A0A0P6XVE2</accession>
<evidence type="ECO:0000256" key="2">
    <source>
        <dbReference type="ARBA" id="ARBA00022803"/>
    </source>
</evidence>
<dbReference type="SMART" id="SM00028">
    <property type="entry name" value="TPR"/>
    <property type="match status" value="8"/>
</dbReference>
<evidence type="ECO:0000256" key="5">
    <source>
        <dbReference type="SAM" id="Phobius"/>
    </source>
</evidence>
<comment type="caution">
    <text evidence="6">The sequence shown here is derived from an EMBL/GenBank/DDBJ whole genome shotgun (WGS) entry which is preliminary data.</text>
</comment>
<keyword evidence="5" id="KW-0472">Membrane</keyword>
<gene>
    <name evidence="6" type="ORF">ADN00_05120</name>
</gene>
<evidence type="ECO:0000256" key="4">
    <source>
        <dbReference type="SAM" id="MobiDB-lite"/>
    </source>
</evidence>
<dbReference type="SUPFAM" id="SSF48452">
    <property type="entry name" value="TPR-like"/>
    <property type="match status" value="2"/>
</dbReference>
<evidence type="ECO:0000256" key="1">
    <source>
        <dbReference type="ARBA" id="ARBA00022737"/>
    </source>
</evidence>
<dbReference type="InterPro" id="IPR011990">
    <property type="entry name" value="TPR-like_helical_dom_sf"/>
</dbReference>
<keyword evidence="2 3" id="KW-0802">TPR repeat</keyword>
<keyword evidence="5" id="KW-0812">Transmembrane</keyword>
<dbReference type="AlphaFoldDB" id="A0A0P6XVE2"/>
<keyword evidence="7" id="KW-1185">Reference proteome</keyword>
<evidence type="ECO:0000313" key="7">
    <source>
        <dbReference type="Proteomes" id="UP000050417"/>
    </source>
</evidence>
<dbReference type="STRING" id="1134406.ADN00_05120"/>
<dbReference type="PANTHER" id="PTHR44858">
    <property type="entry name" value="TETRATRICOPEPTIDE REPEAT PROTEIN 6"/>
    <property type="match status" value="1"/>
</dbReference>
<organism evidence="6 7">
    <name type="scientific">Ornatilinea apprima</name>
    <dbReference type="NCBI Taxonomy" id="1134406"/>
    <lineage>
        <taxon>Bacteria</taxon>
        <taxon>Bacillati</taxon>
        <taxon>Chloroflexota</taxon>
        <taxon>Anaerolineae</taxon>
        <taxon>Anaerolineales</taxon>
        <taxon>Anaerolineaceae</taxon>
        <taxon>Ornatilinea</taxon>
    </lineage>
</organism>